<feature type="domain" description="DRBM" evidence="3">
    <location>
        <begin position="21"/>
        <end position="94"/>
    </location>
</feature>
<feature type="compositionally biased region" description="Polar residues" evidence="2">
    <location>
        <begin position="10"/>
        <end position="21"/>
    </location>
</feature>
<comment type="caution">
    <text evidence="4">The sequence shown here is derived from an EMBL/GenBank/DDBJ whole genome shotgun (WGS) entry which is preliminary data.</text>
</comment>
<dbReference type="OrthoDB" id="2392202at2759"/>
<dbReference type="KEGG" id="cput:CONPUDRAFT_154154"/>
<protein>
    <recommendedName>
        <fullName evidence="3">DRBM domain-containing protein</fullName>
    </recommendedName>
</protein>
<accession>A0A5M3MSA0</accession>
<dbReference type="EMBL" id="JH711578">
    <property type="protein sequence ID" value="EIW81624.1"/>
    <property type="molecule type" value="Genomic_DNA"/>
</dbReference>
<evidence type="ECO:0000256" key="2">
    <source>
        <dbReference type="SAM" id="MobiDB-lite"/>
    </source>
</evidence>
<name>A0A5M3MSA0_CONPW</name>
<dbReference type="CDD" id="cd00048">
    <property type="entry name" value="DSRM_SF"/>
    <property type="match status" value="1"/>
</dbReference>
<dbReference type="Pfam" id="PF00035">
    <property type="entry name" value="dsrm"/>
    <property type="match status" value="1"/>
</dbReference>
<keyword evidence="1" id="KW-0694">RNA-binding</keyword>
<dbReference type="GO" id="GO:0003723">
    <property type="term" value="F:RNA binding"/>
    <property type="evidence" value="ECO:0007669"/>
    <property type="project" value="UniProtKB-UniRule"/>
</dbReference>
<keyword evidence="5" id="KW-1185">Reference proteome</keyword>
<dbReference type="AlphaFoldDB" id="A0A5M3MSA0"/>
<evidence type="ECO:0000313" key="5">
    <source>
        <dbReference type="Proteomes" id="UP000053558"/>
    </source>
</evidence>
<dbReference type="PROSITE" id="PS50137">
    <property type="entry name" value="DS_RBD"/>
    <property type="match status" value="1"/>
</dbReference>
<evidence type="ECO:0000256" key="1">
    <source>
        <dbReference type="PROSITE-ProRule" id="PRU00266"/>
    </source>
</evidence>
<dbReference type="GeneID" id="19203227"/>
<organism evidence="4 5">
    <name type="scientific">Coniophora puteana (strain RWD-64-598)</name>
    <name type="common">Brown rot fungus</name>
    <dbReference type="NCBI Taxonomy" id="741705"/>
    <lineage>
        <taxon>Eukaryota</taxon>
        <taxon>Fungi</taxon>
        <taxon>Dikarya</taxon>
        <taxon>Basidiomycota</taxon>
        <taxon>Agaricomycotina</taxon>
        <taxon>Agaricomycetes</taxon>
        <taxon>Agaricomycetidae</taxon>
        <taxon>Boletales</taxon>
        <taxon>Coniophorineae</taxon>
        <taxon>Coniophoraceae</taxon>
        <taxon>Coniophora</taxon>
    </lineage>
</organism>
<feature type="region of interest" description="Disordered" evidence="2">
    <location>
        <begin position="1"/>
        <end position="29"/>
    </location>
</feature>
<reference evidence="5" key="1">
    <citation type="journal article" date="2012" name="Science">
        <title>The Paleozoic origin of enzymatic lignin decomposition reconstructed from 31 fungal genomes.</title>
        <authorList>
            <person name="Floudas D."/>
            <person name="Binder M."/>
            <person name="Riley R."/>
            <person name="Barry K."/>
            <person name="Blanchette R.A."/>
            <person name="Henrissat B."/>
            <person name="Martinez A.T."/>
            <person name="Otillar R."/>
            <person name="Spatafora J.W."/>
            <person name="Yadav J.S."/>
            <person name="Aerts A."/>
            <person name="Benoit I."/>
            <person name="Boyd A."/>
            <person name="Carlson A."/>
            <person name="Copeland A."/>
            <person name="Coutinho P.M."/>
            <person name="de Vries R.P."/>
            <person name="Ferreira P."/>
            <person name="Findley K."/>
            <person name="Foster B."/>
            <person name="Gaskell J."/>
            <person name="Glotzer D."/>
            <person name="Gorecki P."/>
            <person name="Heitman J."/>
            <person name="Hesse C."/>
            <person name="Hori C."/>
            <person name="Igarashi K."/>
            <person name="Jurgens J.A."/>
            <person name="Kallen N."/>
            <person name="Kersten P."/>
            <person name="Kohler A."/>
            <person name="Kuees U."/>
            <person name="Kumar T.K.A."/>
            <person name="Kuo A."/>
            <person name="LaButti K."/>
            <person name="Larrondo L.F."/>
            <person name="Lindquist E."/>
            <person name="Ling A."/>
            <person name="Lombard V."/>
            <person name="Lucas S."/>
            <person name="Lundell T."/>
            <person name="Martin R."/>
            <person name="McLaughlin D.J."/>
            <person name="Morgenstern I."/>
            <person name="Morin E."/>
            <person name="Murat C."/>
            <person name="Nagy L.G."/>
            <person name="Nolan M."/>
            <person name="Ohm R.A."/>
            <person name="Patyshakuliyeva A."/>
            <person name="Rokas A."/>
            <person name="Ruiz-Duenas F.J."/>
            <person name="Sabat G."/>
            <person name="Salamov A."/>
            <person name="Samejima M."/>
            <person name="Schmutz J."/>
            <person name="Slot J.C."/>
            <person name="St John F."/>
            <person name="Stenlid J."/>
            <person name="Sun H."/>
            <person name="Sun S."/>
            <person name="Syed K."/>
            <person name="Tsang A."/>
            <person name="Wiebenga A."/>
            <person name="Young D."/>
            <person name="Pisabarro A."/>
            <person name="Eastwood D.C."/>
            <person name="Martin F."/>
            <person name="Cullen D."/>
            <person name="Grigoriev I.V."/>
            <person name="Hibbett D.S."/>
        </authorList>
    </citation>
    <scope>NUCLEOTIDE SEQUENCE [LARGE SCALE GENOMIC DNA]</scope>
    <source>
        <strain evidence="5">RWD-64-598 SS2</strain>
    </source>
</reference>
<dbReference type="Proteomes" id="UP000053558">
    <property type="component" value="Unassembled WGS sequence"/>
</dbReference>
<evidence type="ECO:0000313" key="4">
    <source>
        <dbReference type="EMBL" id="EIW81624.1"/>
    </source>
</evidence>
<sequence>MAEKKLPLHQAQNTGMPNGQHNKMDLNNFLQSLPNGSLLKASGASWGMAEKGPDHDRIWRATLTIAGRTWHGEARTKRDAEDVAAAEALAALKNQ</sequence>
<gene>
    <name evidence="4" type="ORF">CONPUDRAFT_154154</name>
</gene>
<evidence type="ECO:0000259" key="3">
    <source>
        <dbReference type="PROSITE" id="PS50137"/>
    </source>
</evidence>
<dbReference type="RefSeq" id="XP_007768926.1">
    <property type="nucleotide sequence ID" value="XM_007770736.1"/>
</dbReference>
<dbReference type="Gene3D" id="3.30.160.20">
    <property type="match status" value="1"/>
</dbReference>
<dbReference type="SUPFAM" id="SSF54768">
    <property type="entry name" value="dsRNA-binding domain-like"/>
    <property type="match status" value="1"/>
</dbReference>
<dbReference type="SMART" id="SM00358">
    <property type="entry name" value="DSRM"/>
    <property type="match status" value="1"/>
</dbReference>
<proteinExistence type="predicted"/>
<dbReference type="InterPro" id="IPR014720">
    <property type="entry name" value="dsRBD_dom"/>
</dbReference>